<sequence length="302" mass="31500">MFGSSGGRRLGAVLIAALAPLGVQAVAQADDEPAGKEVVVLGDSFTSNYLQFKGDDDTEPCKRGDDSWPNQLSRLAGIAGTQQFDDQSCVGASIDSKGTYTMTVQTLAAAKAGDFGPSTKLIALQFGLNDYWTPDDVNPWHGELFPCVLNLPGGCPDEAVPTAGEQAITGAAFAARAQKVITYLRYYAPNAKIVLVGYPIVWPAGGSDTCVNVLGVGPIVNPHAQVLVSRLDAMDAAQREAARLLGIDFLDSRALTAGHDLCSPQPWIDGIADPDALGALPLHPSREGDAVVAAALADKLAN</sequence>
<feature type="domain" description="SGNH hydrolase-type esterase" evidence="4">
    <location>
        <begin position="40"/>
        <end position="290"/>
    </location>
</feature>
<dbReference type="InterPro" id="IPR037460">
    <property type="entry name" value="SEST-like"/>
</dbReference>
<feature type="active site" description="Nucleophile" evidence="1">
    <location>
        <position position="44"/>
    </location>
</feature>
<keyword evidence="6" id="KW-1185">Reference proteome</keyword>
<feature type="signal peptide" evidence="3">
    <location>
        <begin position="1"/>
        <end position="29"/>
    </location>
</feature>
<feature type="disulfide bond" evidence="2">
    <location>
        <begin position="210"/>
        <end position="262"/>
    </location>
</feature>
<dbReference type="GO" id="GO:0006629">
    <property type="term" value="P:lipid metabolic process"/>
    <property type="evidence" value="ECO:0007669"/>
    <property type="project" value="TreeGrafter"/>
</dbReference>
<gene>
    <name evidence="5" type="ORF">EBN03_03510</name>
</gene>
<protein>
    <submittedName>
        <fullName evidence="5">SGNH/GDSL hydrolase family protein</fullName>
    </submittedName>
</protein>
<keyword evidence="2" id="KW-1015">Disulfide bond</keyword>
<dbReference type="SUPFAM" id="SSF52266">
    <property type="entry name" value="SGNH hydrolase"/>
    <property type="match status" value="1"/>
</dbReference>
<comment type="caution">
    <text evidence="5">The sequence shown here is derived from an EMBL/GenBank/DDBJ whole genome shotgun (WGS) entry which is preliminary data.</text>
</comment>
<dbReference type="EMBL" id="RFFH01000001">
    <property type="protein sequence ID" value="RMI35358.1"/>
    <property type="molecule type" value="Genomic_DNA"/>
</dbReference>
<keyword evidence="3" id="KW-0732">Signal</keyword>
<proteinExistence type="predicted"/>
<evidence type="ECO:0000256" key="3">
    <source>
        <dbReference type="SAM" id="SignalP"/>
    </source>
</evidence>
<dbReference type="Proteomes" id="UP000279275">
    <property type="component" value="Unassembled WGS sequence"/>
</dbReference>
<evidence type="ECO:0000313" key="6">
    <source>
        <dbReference type="Proteomes" id="UP000279275"/>
    </source>
</evidence>
<organism evidence="5 6">
    <name type="scientific">Nocardia stercoris</name>
    <dbReference type="NCBI Taxonomy" id="2483361"/>
    <lineage>
        <taxon>Bacteria</taxon>
        <taxon>Bacillati</taxon>
        <taxon>Actinomycetota</taxon>
        <taxon>Actinomycetes</taxon>
        <taxon>Mycobacteriales</taxon>
        <taxon>Nocardiaceae</taxon>
        <taxon>Nocardia</taxon>
    </lineage>
</organism>
<dbReference type="GO" id="GO:0016788">
    <property type="term" value="F:hydrolase activity, acting on ester bonds"/>
    <property type="evidence" value="ECO:0007669"/>
    <property type="project" value="InterPro"/>
</dbReference>
<name>A0A3M2LKP2_9NOCA</name>
<evidence type="ECO:0000259" key="4">
    <source>
        <dbReference type="Pfam" id="PF13472"/>
    </source>
</evidence>
<keyword evidence="5" id="KW-0378">Hydrolase</keyword>
<evidence type="ECO:0000256" key="2">
    <source>
        <dbReference type="PIRSR" id="PIRSR637460-2"/>
    </source>
</evidence>
<dbReference type="PANTHER" id="PTHR37981">
    <property type="entry name" value="LIPASE 2"/>
    <property type="match status" value="1"/>
</dbReference>
<dbReference type="Gene3D" id="3.40.50.1110">
    <property type="entry name" value="SGNH hydrolase"/>
    <property type="match status" value="1"/>
</dbReference>
<dbReference type="PANTHER" id="PTHR37981:SF1">
    <property type="entry name" value="SGNH HYDROLASE-TYPE ESTERASE DOMAIN-CONTAINING PROTEIN"/>
    <property type="match status" value="1"/>
</dbReference>
<evidence type="ECO:0000256" key="1">
    <source>
        <dbReference type="PIRSR" id="PIRSR637460-1"/>
    </source>
</evidence>
<dbReference type="InterPro" id="IPR036514">
    <property type="entry name" value="SGNH_hydro_sf"/>
</dbReference>
<accession>A0A3M2LKP2</accession>
<feature type="disulfide bond" evidence="2">
    <location>
        <begin position="61"/>
        <end position="89"/>
    </location>
</feature>
<dbReference type="OrthoDB" id="4529562at2"/>
<dbReference type="Pfam" id="PF13472">
    <property type="entry name" value="Lipase_GDSL_2"/>
    <property type="match status" value="1"/>
</dbReference>
<dbReference type="CDD" id="cd01823">
    <property type="entry name" value="SEST_like"/>
    <property type="match status" value="1"/>
</dbReference>
<dbReference type="RefSeq" id="WP_122186332.1">
    <property type="nucleotide sequence ID" value="NZ_RFFH01000001.1"/>
</dbReference>
<feature type="chain" id="PRO_5018154447" evidence="3">
    <location>
        <begin position="30"/>
        <end position="302"/>
    </location>
</feature>
<evidence type="ECO:0000313" key="5">
    <source>
        <dbReference type="EMBL" id="RMI35358.1"/>
    </source>
</evidence>
<dbReference type="InterPro" id="IPR013830">
    <property type="entry name" value="SGNH_hydro"/>
</dbReference>
<dbReference type="AlphaFoldDB" id="A0A3M2LKP2"/>
<feature type="active site" evidence="1">
    <location>
        <position position="283"/>
    </location>
</feature>
<reference evidence="5 6" key="1">
    <citation type="submission" date="2018-10" db="EMBL/GenBank/DDBJ databases">
        <title>Isolation from cow dung.</title>
        <authorList>
            <person name="Ling L."/>
        </authorList>
    </citation>
    <scope>NUCLEOTIDE SEQUENCE [LARGE SCALE GENOMIC DNA]</scope>
    <source>
        <strain evidence="5 6">NEAU-LL90</strain>
    </source>
</reference>